<reference evidence="2" key="1">
    <citation type="journal article" date="2001" name="Science">
        <title>The sequence of the human genome.</title>
        <authorList>
            <person name="Venter J.C."/>
            <person name="Adams M.D."/>
            <person name="Myers E.W."/>
            <person name="Li P.W."/>
            <person name="Mural R.J."/>
            <person name="Sutton G.G."/>
            <person name="Smith H.O."/>
            <person name="Yandell M."/>
            <person name="Evans C.A."/>
            <person name="Holt R.A."/>
            <person name="Gocayne J.D."/>
            <person name="Amanatides P."/>
            <person name="Ballew R.M."/>
            <person name="Huson D.H."/>
            <person name="Wortman J.R."/>
            <person name="Zhang Q."/>
            <person name="Kodira C.D."/>
            <person name="Zheng X.H."/>
            <person name="Chen L."/>
            <person name="Skupski M."/>
            <person name="Subramanian G."/>
            <person name="Thomas P.D."/>
            <person name="Zhang J."/>
            <person name="Gabor Miklos G.L."/>
            <person name="Nelson C."/>
            <person name="Broder S."/>
            <person name="Clark A.G."/>
            <person name="Nadeau J."/>
            <person name="McKusick V.A."/>
            <person name="Zinder N."/>
            <person name="Levine A.J."/>
            <person name="Roberts R.J."/>
            <person name="Simon M."/>
            <person name="Slayman C."/>
            <person name="Hunkapiller M."/>
            <person name="Bolanos R."/>
            <person name="Delcher A."/>
            <person name="Dew I."/>
            <person name="Fasulo D."/>
            <person name="Flanigan M."/>
            <person name="Florea L."/>
            <person name="Halpern A."/>
            <person name="Hannenhalli S."/>
            <person name="Kravitz S."/>
            <person name="Levy S."/>
            <person name="Mobarry C."/>
            <person name="Reinert K."/>
            <person name="Remington K."/>
            <person name="Abu-Threideh J."/>
            <person name="Beasley E."/>
            <person name="Biddick K."/>
            <person name="Bonazzi V."/>
            <person name="Brandon R."/>
            <person name="Cargill M."/>
            <person name="Chandramouliswaran I."/>
            <person name="Charlab R."/>
            <person name="Chaturvedi K."/>
            <person name="Deng Z."/>
            <person name="Di Francesco V."/>
            <person name="Dunn P."/>
            <person name="Eilbeck K."/>
            <person name="Evangelista C."/>
            <person name="Gabrielian A.E."/>
            <person name="Gan W."/>
            <person name="Ge W."/>
            <person name="Gong F."/>
            <person name="Gu Z."/>
            <person name="Guan P."/>
            <person name="Heiman T.J."/>
            <person name="Higgins M.E."/>
            <person name="Ji R.R."/>
            <person name="Ke Z."/>
            <person name="Ketchum K.A."/>
            <person name="Lai Z."/>
            <person name="Lei Y."/>
            <person name="Li Z."/>
            <person name="Li J."/>
            <person name="Liang Y."/>
            <person name="Lin X."/>
            <person name="Lu F."/>
            <person name="Merkulov G.V."/>
            <person name="Milshina N."/>
            <person name="Moore H.M."/>
            <person name="Naik A.K."/>
            <person name="Narayan V.A."/>
            <person name="Neelam B."/>
            <person name="Nusskern D."/>
            <person name="Rusch D.B."/>
            <person name="Salzberg S."/>
            <person name="Shao W."/>
            <person name="Shue B."/>
            <person name="Sun J."/>
            <person name="Wang Z."/>
            <person name="Wang A."/>
            <person name="Wang X."/>
            <person name="Wang J."/>
            <person name="Wei M."/>
            <person name="Wides R."/>
            <person name="Xiao C."/>
            <person name="Yan C."/>
            <person name="Yao A."/>
            <person name="Ye J."/>
            <person name="Zhan M."/>
            <person name="Zhang W."/>
            <person name="Zhang H."/>
            <person name="Zhao Q."/>
            <person name="Zheng L."/>
            <person name="Zhong F."/>
            <person name="Zhong W."/>
            <person name="Zhu S."/>
            <person name="Zhao S."/>
            <person name="Gilbert D."/>
            <person name="Baumhueter S."/>
            <person name="Spier G."/>
            <person name="Carter C."/>
            <person name="Cravchik A."/>
            <person name="Woodage T."/>
            <person name="Ali F."/>
            <person name="An H."/>
            <person name="Awe A."/>
            <person name="Baldwin D."/>
            <person name="Baden H."/>
            <person name="Barnstead M."/>
            <person name="Barrow I."/>
            <person name="Beeson K."/>
            <person name="Busam D."/>
            <person name="Carver A."/>
            <person name="Center A."/>
            <person name="Cheng M.L."/>
            <person name="Curry L."/>
            <person name="Danaher S."/>
            <person name="Davenport L."/>
            <person name="Desilets R."/>
            <person name="Dietz S."/>
            <person name="Dodson K."/>
            <person name="Doup L."/>
            <person name="Ferriera S."/>
            <person name="Garg N."/>
            <person name="Gluecksmann A."/>
            <person name="Hart B."/>
            <person name="Haynes J."/>
            <person name="Haynes C."/>
            <person name="Heiner C."/>
            <person name="Hladun S."/>
            <person name="Hostin D."/>
            <person name="Houck J."/>
            <person name="Howland T."/>
            <person name="Ibegwam C."/>
            <person name="Johnson J."/>
            <person name="Kalush F."/>
            <person name="Kline L."/>
            <person name="Koduru S."/>
            <person name="Love A."/>
            <person name="Mann F."/>
            <person name="May D."/>
            <person name="McCawley S."/>
            <person name="McIntosh T."/>
            <person name="McMullen I."/>
            <person name="Moy M."/>
            <person name="Moy L."/>
            <person name="Murphy B."/>
            <person name="Nelson K."/>
            <person name="Pfannkoch C."/>
            <person name="Pratts E."/>
            <person name="Puri V."/>
            <person name="Qureshi H."/>
            <person name="Reardon M."/>
            <person name="Rodriguez R."/>
            <person name="Rogers Y.H."/>
            <person name="Romblad D."/>
            <person name="Ruhfel B."/>
            <person name="Scott R."/>
            <person name="Sitter C."/>
            <person name="Smallwood M."/>
            <person name="Stewart E."/>
            <person name="Strong R."/>
            <person name="Suh E."/>
            <person name="Thomas R."/>
            <person name="Tint N.N."/>
            <person name="Tse S."/>
            <person name="Vech C."/>
            <person name="Wang G."/>
            <person name="Wetter J."/>
            <person name="Williams S."/>
            <person name="Williams M."/>
            <person name="Windsor S."/>
            <person name="Winn-Deen E."/>
            <person name="Wolfe K."/>
            <person name="Zaveri J."/>
            <person name="Zaveri K."/>
            <person name="Abril J.F."/>
            <person name="Guigo R."/>
            <person name="Campbell M.J."/>
            <person name="Sjolander K.V."/>
            <person name="Karlak B."/>
            <person name="Kejariwal A."/>
            <person name="Mi H."/>
            <person name="Lazareva B."/>
            <person name="Hatton T."/>
            <person name="Narechania A."/>
            <person name="Diemer K."/>
            <person name="Muruganujan A."/>
            <person name="Guo N."/>
            <person name="Sato S."/>
            <person name="Bafna V."/>
            <person name="Istrail S."/>
            <person name="Lippert R."/>
            <person name="Schwartz R."/>
            <person name="Walenz B."/>
            <person name="Yooseph S."/>
            <person name="Allen D."/>
            <person name="Basu A."/>
            <person name="Baxendale J."/>
            <person name="Blick L."/>
            <person name="Caminha M."/>
            <person name="Carnes-Stine J."/>
            <person name="Caulk P."/>
            <person name="Chiang Y.H."/>
            <person name="Coyne M."/>
            <person name="Dahlke C."/>
            <person name="Mays A."/>
            <person name="Dombroski M."/>
            <person name="Donnelly M."/>
            <person name="Ely D."/>
            <person name="Esparham S."/>
            <person name="Fosler C."/>
            <person name="Gire H."/>
            <person name="Glanowski S."/>
            <person name="Glasser K."/>
            <person name="Glodek A."/>
            <person name="Gorokhov M."/>
            <person name="Graham K."/>
            <person name="Gropman B."/>
            <person name="Harris M."/>
            <person name="Heil J."/>
            <person name="Henderson S."/>
            <person name="Hoover J."/>
            <person name="Jennings D."/>
            <person name="Jordan C."/>
            <person name="Jordan J."/>
            <person name="Kasha J."/>
            <person name="Kagan L."/>
            <person name="Kraft C."/>
            <person name="Levitsky A."/>
            <person name="Lewis M."/>
            <person name="Liu X."/>
            <person name="Lopez J."/>
            <person name="Ma D."/>
            <person name="Majoros W."/>
            <person name="McDaniel J."/>
            <person name="Murphy S."/>
            <person name="Newman M."/>
            <person name="Nguyen T."/>
            <person name="Nguyen N."/>
            <person name="Nodell M."/>
            <person name="Pan S."/>
            <person name="Peck J."/>
            <person name="Peterson M."/>
            <person name="Rowe W."/>
            <person name="Sanders R."/>
            <person name="Scott J."/>
            <person name="Simpson M."/>
            <person name="Smith T."/>
            <person name="Sprague A."/>
            <person name="Stockwell T."/>
            <person name="Turner R."/>
            <person name="Venter E."/>
            <person name="Wang M."/>
            <person name="Wen M."/>
            <person name="Wu D."/>
            <person name="Wu M."/>
            <person name="Xia A."/>
            <person name="Zandieh A."/>
            <person name="Zhu X."/>
        </authorList>
    </citation>
    <scope>NUCLEOTIDE SEQUENCE</scope>
</reference>
<reference evidence="1" key="2">
    <citation type="journal article" date="2004" name="Nat. Genet.">
        <title>Complete sequencing and characterization of 21,243 full-length human cDNAs.</title>
        <authorList>
            <person name="Ota T."/>
            <person name="Suzuki Y."/>
            <person name="Nishikawa T."/>
            <person name="Otsuki T."/>
            <person name="Sugiyama T."/>
            <person name="Irie R."/>
            <person name="Wakamatsu A."/>
            <person name="Hayashi K."/>
            <person name="Sato H."/>
            <person name="Nagai K."/>
            <person name="Kimura K."/>
            <person name="Makita H."/>
            <person name="Sekine M."/>
            <person name="Obayashi M."/>
            <person name="Nishi T."/>
            <person name="Shibahara T."/>
            <person name="Tanaka T."/>
            <person name="Ishii S."/>
            <person name="Yamamoto J."/>
            <person name="Saito K."/>
            <person name="Kawai Y."/>
            <person name="Isono Y."/>
            <person name="Nakamura Y."/>
            <person name="Nagahari K."/>
            <person name="Murakami K."/>
            <person name="Yasuda T."/>
            <person name="Iwayanagi T."/>
            <person name="Wagatsuma M."/>
            <person name="Shiratori A."/>
            <person name="Sudo H."/>
            <person name="Hosoiri T."/>
            <person name="Kaku Y."/>
            <person name="Kodaira H."/>
            <person name="Kondo H."/>
            <person name="Sugawara M."/>
            <person name="Takahashi M."/>
            <person name="Kanda K."/>
            <person name="Yokoi T."/>
            <person name="Furuya T."/>
            <person name="Kikkawa E."/>
            <person name="Omura Y."/>
            <person name="Abe K."/>
            <person name="Kamihara K."/>
            <person name="Katsuta N."/>
            <person name="Sato K."/>
            <person name="Tanikawa M."/>
            <person name="Yamazaki M."/>
            <person name="Ninomiya K."/>
            <person name="Ishibashi T."/>
            <person name="Yamashita H."/>
            <person name="Murakawa K."/>
            <person name="Fujimori K."/>
            <person name="Tanai H."/>
            <person name="Kimata M."/>
            <person name="Watanabe M."/>
            <person name="Hiraoka S."/>
            <person name="Chiba Y."/>
            <person name="Ishida S."/>
            <person name="Ono Y."/>
            <person name="Takiguchi S."/>
            <person name="Watanabe S."/>
            <person name="Yosida M."/>
            <person name="Hotuta T."/>
            <person name="Kusano J."/>
            <person name="Kanehori K."/>
            <person name="Takahashi-Fujii A."/>
            <person name="Hara H."/>
            <person name="Tanase T."/>
            <person name="Nomura Y."/>
            <person name="Togiya S."/>
            <person name="Komai F."/>
            <person name="Hara R."/>
            <person name="Takeuchi K."/>
            <person name="Arita M."/>
            <person name="Imose N."/>
            <person name="Musashino K."/>
            <person name="Yuuki H."/>
            <person name="Oshima A."/>
            <person name="Sasaki N."/>
            <person name="Aotsuka S."/>
            <person name="Yoshikawa Y."/>
            <person name="Matsunawa H."/>
            <person name="Ichihara T."/>
            <person name="Shiohata N."/>
            <person name="Sano S."/>
            <person name="Moriya S."/>
            <person name="Momiyama H."/>
            <person name="Satoh N."/>
            <person name="Takami S."/>
            <person name="Terashima Y."/>
            <person name="Suzuki O."/>
            <person name="Nakagawa S."/>
            <person name="Senoh A."/>
            <person name="Mizoguchi H."/>
            <person name="Goto Y."/>
            <person name="Shimizu F."/>
            <person name="Wakebe H."/>
            <person name="Hishigaki H."/>
            <person name="Watanabe T."/>
            <person name="Sugiyama A."/>
            <person name="Takemoto M."/>
            <person name="Kawakami B."/>
            <person name="Yamazaki M."/>
            <person name="Watanabe K."/>
            <person name="Kumagai A."/>
            <person name="Itakura S."/>
            <person name="Fukuzumi Y."/>
            <person name="Fujimori Y."/>
            <person name="Komiyama M."/>
            <person name="Tashiro H."/>
            <person name="Tanigami A."/>
            <person name="Fujiwara T."/>
            <person name="Ono T."/>
            <person name="Yamada K."/>
            <person name="Fujii Y."/>
            <person name="Ozaki K."/>
            <person name="Hirao M."/>
            <person name="Ohmori Y."/>
            <person name="Kawabata A."/>
            <person name="Hikiji T."/>
            <person name="Kobatake N."/>
            <person name="Inagaki H."/>
            <person name="Ikema Y."/>
            <person name="Okamoto S."/>
            <person name="Okitani R."/>
            <person name="Kawakami T."/>
            <person name="Noguchi S."/>
            <person name="Itoh T."/>
            <person name="Shigeta K."/>
            <person name="Senba T."/>
            <person name="Matsumura K."/>
            <person name="Nakajima Y."/>
            <person name="Mizuno T."/>
            <person name="Morinaga M."/>
            <person name="Sasaki M."/>
            <person name="Togashi T."/>
            <person name="Oyama M."/>
            <person name="Hata H."/>
            <person name="Watanabe M."/>
            <person name="Komatsu T."/>
            <person name="Mizushima-Sugano J."/>
            <person name="Satoh T."/>
            <person name="Shirai Y."/>
            <person name="Takahashi Y."/>
            <person name="Nakagawa K."/>
            <person name="Okumura K."/>
            <person name="Nagase T."/>
            <person name="Nomura N."/>
            <person name="Kikuchi H."/>
            <person name="Masuho Y."/>
            <person name="Yamashita R."/>
            <person name="Nakai K."/>
            <person name="Yada T."/>
            <person name="Nakamura Y."/>
            <person name="Ohara O."/>
            <person name="Isogai T."/>
            <person name="Sugano S."/>
        </authorList>
    </citation>
    <scope>NUCLEOTIDE SEQUENCE</scope>
</reference>
<evidence type="ECO:0000313" key="1">
    <source>
        <dbReference type="EMBL" id="BAB70982.1"/>
    </source>
</evidence>
<gene>
    <name evidence="2" type="ORF">hCG_1984442</name>
</gene>
<reference evidence="2" key="3">
    <citation type="submission" date="2005-09" db="EMBL/GenBank/DDBJ databases">
        <authorList>
            <person name="Mural R.J."/>
            <person name="Istrail S."/>
            <person name="Sutton G."/>
            <person name="Florea L."/>
            <person name="Halpern A.L."/>
            <person name="Mobarry C.M."/>
            <person name="Lippert R."/>
            <person name="Walenz B."/>
            <person name="Shatkay H."/>
            <person name="Dew I."/>
            <person name="Miller J.R."/>
            <person name="Flanigan M.J."/>
            <person name="Edwards N.J."/>
            <person name="Bolanos R."/>
            <person name="Fasulo D."/>
            <person name="Halldorsson B.V."/>
            <person name="Hannenhalli S."/>
            <person name="Turner R."/>
            <person name="Yooseph S."/>
            <person name="Lu F."/>
            <person name="Nusskern D.R."/>
            <person name="Shue B.C."/>
            <person name="Zheng X.H."/>
            <person name="Zhong F."/>
            <person name="Delcher A.L."/>
            <person name="Huson D.H."/>
            <person name="Kravitz S.A."/>
            <person name="Mouchard L."/>
            <person name="Reinert K."/>
            <person name="Remington K.A."/>
            <person name="Clark A.G."/>
            <person name="Waterman M.S."/>
            <person name="Eichler E.E."/>
            <person name="Adams M.D."/>
            <person name="Hunkapiller M.W."/>
            <person name="Myers E.W."/>
            <person name="Venter J.C."/>
        </authorList>
    </citation>
    <scope>NUCLEOTIDE SEQUENCE</scope>
</reference>
<dbReference type="EMBL" id="CH471145">
    <property type="protein sequence ID" value="EAW55760.1"/>
    <property type="molecule type" value="Genomic_DNA"/>
</dbReference>
<proteinExistence type="evidence at transcript level"/>
<evidence type="ECO:0000313" key="2">
    <source>
        <dbReference type="EMBL" id="EAW55760.1"/>
    </source>
</evidence>
<dbReference type="EMBL" id="AK055679">
    <property type="protein sequence ID" value="BAB70982.1"/>
    <property type="molecule type" value="mRNA"/>
</dbReference>
<organism evidence="1">
    <name type="scientific">Homo sapiens</name>
    <name type="common">Human</name>
    <dbReference type="NCBI Taxonomy" id="9606"/>
    <lineage>
        <taxon>Eukaryota</taxon>
        <taxon>Metazoa</taxon>
        <taxon>Chordata</taxon>
        <taxon>Craniata</taxon>
        <taxon>Vertebrata</taxon>
        <taxon>Euteleostomi</taxon>
        <taxon>Mammalia</taxon>
        <taxon>Eutheria</taxon>
        <taxon>Euarchontoglires</taxon>
        <taxon>Primates</taxon>
        <taxon>Haplorrhini</taxon>
        <taxon>Catarrhini</taxon>
        <taxon>Hominidae</taxon>
        <taxon>Homo</taxon>
    </lineage>
</organism>
<sequence length="144" mass="15803">MNSLTVMRVWDHSSSVYLEPTSTGTVRQPAISWIYSKLAERHTLASSLLISVGHSTKCALHVVPFHPRKTSRAETRTVIPSFTDEEPAWRGGAPCSRLCGSYTVLCSFADRAGKSGWLGCSSSLLANSLLTSFFAHFVTKLRNL</sequence>
<protein>
    <submittedName>
        <fullName evidence="2">HCG1984442</fullName>
    </submittedName>
    <submittedName>
        <fullName evidence="1">cDNA FLJ31117 fis, clone IMR322000609</fullName>
    </submittedName>
</protein>
<dbReference type="AlphaFoldDB" id="Q96NC1"/>
<accession>Q96NC1</accession>
<name>Q96NC1_HUMAN</name>